<organism evidence="1 2">
    <name type="scientific">Bacillus aquiflavi</name>
    <dbReference type="NCBI Taxonomy" id="2672567"/>
    <lineage>
        <taxon>Bacteria</taxon>
        <taxon>Bacillati</taxon>
        <taxon>Bacillota</taxon>
        <taxon>Bacilli</taxon>
        <taxon>Bacillales</taxon>
        <taxon>Bacillaceae</taxon>
        <taxon>Bacillus</taxon>
    </lineage>
</organism>
<gene>
    <name evidence="1" type="ORF">H1Z61_09435</name>
</gene>
<protein>
    <submittedName>
        <fullName evidence="1">Uncharacterized protein</fullName>
    </submittedName>
</protein>
<reference evidence="1 2" key="1">
    <citation type="submission" date="2020-07" db="EMBL/GenBank/DDBJ databases">
        <authorList>
            <person name="Feng H."/>
        </authorList>
    </citation>
    <scope>NUCLEOTIDE SEQUENCE [LARGE SCALE GENOMIC DNA]</scope>
    <source>
        <strain evidence="2">s-12</strain>
    </source>
</reference>
<proteinExistence type="predicted"/>
<name>A0A7W1X476_9BACI</name>
<accession>A0A7W1X476</accession>
<dbReference type="EMBL" id="JACEIO010000020">
    <property type="protein sequence ID" value="MBA4537358.1"/>
    <property type="molecule type" value="Genomic_DNA"/>
</dbReference>
<dbReference type="Proteomes" id="UP000570010">
    <property type="component" value="Unassembled WGS sequence"/>
</dbReference>
<sequence>MKQKKNNQEEKANSEFGIEFGDLNAAKMYELQFMNTRPQQEENKTEKKC</sequence>
<evidence type="ECO:0000313" key="2">
    <source>
        <dbReference type="Proteomes" id="UP000570010"/>
    </source>
</evidence>
<dbReference type="RefSeq" id="WP_163242008.1">
    <property type="nucleotide sequence ID" value="NZ_JAAIWN010000018.1"/>
</dbReference>
<evidence type="ECO:0000313" key="1">
    <source>
        <dbReference type="EMBL" id="MBA4537358.1"/>
    </source>
</evidence>
<comment type="caution">
    <text evidence="1">The sequence shown here is derived from an EMBL/GenBank/DDBJ whole genome shotgun (WGS) entry which is preliminary data.</text>
</comment>
<dbReference type="AlphaFoldDB" id="A0A7W1X476"/>